<dbReference type="Pfam" id="PF05962">
    <property type="entry name" value="HutD"/>
    <property type="match status" value="1"/>
</dbReference>
<gene>
    <name evidence="1" type="ORF">C7419_101253</name>
</gene>
<dbReference type="EMBL" id="QGGT01000001">
    <property type="protein sequence ID" value="PWK36399.1"/>
    <property type="molecule type" value="Genomic_DNA"/>
</dbReference>
<dbReference type="Proteomes" id="UP000245754">
    <property type="component" value="Unassembled WGS sequence"/>
</dbReference>
<organism evidence="1 2">
    <name type="scientific">Cupriavidus plantarum</name>
    <dbReference type="NCBI Taxonomy" id="942865"/>
    <lineage>
        <taxon>Bacteria</taxon>
        <taxon>Pseudomonadati</taxon>
        <taxon>Pseudomonadota</taxon>
        <taxon>Betaproteobacteria</taxon>
        <taxon>Burkholderiales</taxon>
        <taxon>Burkholderiaceae</taxon>
        <taxon>Cupriavidus</taxon>
    </lineage>
</organism>
<dbReference type="SUPFAM" id="SSF51182">
    <property type="entry name" value="RmlC-like cupins"/>
    <property type="match status" value="1"/>
</dbReference>
<evidence type="ECO:0000313" key="1">
    <source>
        <dbReference type="EMBL" id="PWK36399.1"/>
    </source>
</evidence>
<dbReference type="InterPro" id="IPR014710">
    <property type="entry name" value="RmlC-like_jellyroll"/>
</dbReference>
<comment type="caution">
    <text evidence="1">The sequence shown here is derived from an EMBL/GenBank/DDBJ whole genome shotgun (WGS) entry which is preliminary data.</text>
</comment>
<dbReference type="CDD" id="cd20293">
    <property type="entry name" value="cupin_HutD_N"/>
    <property type="match status" value="1"/>
</dbReference>
<dbReference type="AlphaFoldDB" id="A0A316EYH4"/>
<protein>
    <recommendedName>
        <fullName evidence="3">HutD protein</fullName>
    </recommendedName>
</protein>
<name>A0A316EYH4_9BURK</name>
<evidence type="ECO:0008006" key="3">
    <source>
        <dbReference type="Google" id="ProtNLM"/>
    </source>
</evidence>
<evidence type="ECO:0000313" key="2">
    <source>
        <dbReference type="Proteomes" id="UP000245754"/>
    </source>
</evidence>
<dbReference type="Gene3D" id="2.60.120.10">
    <property type="entry name" value="Jelly Rolls"/>
    <property type="match status" value="1"/>
</dbReference>
<reference evidence="1 2" key="1">
    <citation type="submission" date="2018-05" db="EMBL/GenBank/DDBJ databases">
        <title>Genomic Encyclopedia of Type Strains, Phase IV (KMG-V): Genome sequencing to study the core and pangenomes of soil and plant-associated prokaryotes.</title>
        <authorList>
            <person name="Whitman W."/>
        </authorList>
    </citation>
    <scope>NUCLEOTIDE SEQUENCE [LARGE SCALE GENOMIC DNA]</scope>
    <source>
        <strain evidence="1 2">SLV-132</strain>
    </source>
</reference>
<dbReference type="InterPro" id="IPR011051">
    <property type="entry name" value="RmlC_Cupin_sf"/>
</dbReference>
<dbReference type="RefSeq" id="WP_109580235.1">
    <property type="nucleotide sequence ID" value="NZ_QGGT01000001.1"/>
</dbReference>
<proteinExistence type="predicted"/>
<dbReference type="InterPro" id="IPR010282">
    <property type="entry name" value="Uncharacterised_HutD/Ves"/>
</dbReference>
<accession>A0A316EYH4</accession>
<dbReference type="PANTHER" id="PTHR37943:SF1">
    <property type="entry name" value="PROTEIN VES"/>
    <property type="match status" value="1"/>
</dbReference>
<dbReference type="PANTHER" id="PTHR37943">
    <property type="entry name" value="PROTEIN VES"/>
    <property type="match status" value="1"/>
</dbReference>
<sequence length="213" mass="22389">MSVPGVRRFSLATIAPMPWKNGGGTTREIAVSPAGAGMDDFAWRISVADIAADGPFSAFAGIDRQIVLLDGAGVVLRSREERAREDGFVHRLDRVGEPFAFAGDVAVDATLIDGPTRDFNVMTRRGRCRAVVEAMRTPVRIDGTGATLVLVIAGHWRDGDGEPLAAGDGMVWTDAPGVGPGIEPGVASVARTTLTPQDDAALCLRVAIDGEPR</sequence>
<keyword evidence="2" id="KW-1185">Reference proteome</keyword>